<keyword evidence="4" id="KW-1185">Reference proteome</keyword>
<feature type="domain" description="PASTA" evidence="2">
    <location>
        <begin position="3"/>
        <end position="64"/>
    </location>
</feature>
<sequence>MTVVPALVGLPATAAHDKALDAHLLAVDQDPSHKASVVGTVTAQDPAAGSYLEPGHKVLIWVSTGPSDDGGGGGNQPLPTGPAPKAPAGAK</sequence>
<organism evidence="3 4">
    <name type="scientific">Pseudonocardia eucalypti</name>
    <dbReference type="NCBI Taxonomy" id="648755"/>
    <lineage>
        <taxon>Bacteria</taxon>
        <taxon>Bacillati</taxon>
        <taxon>Actinomycetota</taxon>
        <taxon>Actinomycetes</taxon>
        <taxon>Pseudonocardiales</taxon>
        <taxon>Pseudonocardiaceae</taxon>
        <taxon>Pseudonocardia</taxon>
    </lineage>
</organism>
<dbReference type="Gene3D" id="3.30.10.20">
    <property type="match status" value="1"/>
</dbReference>
<feature type="region of interest" description="Disordered" evidence="1">
    <location>
        <begin position="63"/>
        <end position="91"/>
    </location>
</feature>
<evidence type="ECO:0000313" key="4">
    <source>
        <dbReference type="Proteomes" id="UP001428817"/>
    </source>
</evidence>
<dbReference type="Proteomes" id="UP001428817">
    <property type="component" value="Unassembled WGS sequence"/>
</dbReference>
<dbReference type="Pfam" id="PF03793">
    <property type="entry name" value="PASTA"/>
    <property type="match status" value="1"/>
</dbReference>
<dbReference type="InterPro" id="IPR005543">
    <property type="entry name" value="PASTA_dom"/>
</dbReference>
<reference evidence="4" key="1">
    <citation type="journal article" date="2019" name="Int. J. Syst. Evol. Microbiol.">
        <title>The Global Catalogue of Microorganisms (GCM) 10K type strain sequencing project: providing services to taxonomists for standard genome sequencing and annotation.</title>
        <authorList>
            <consortium name="The Broad Institute Genomics Platform"/>
            <consortium name="The Broad Institute Genome Sequencing Center for Infectious Disease"/>
            <person name="Wu L."/>
            <person name="Ma J."/>
        </authorList>
    </citation>
    <scope>NUCLEOTIDE SEQUENCE [LARGE SCALE GENOMIC DNA]</scope>
    <source>
        <strain evidence="4">JCM 18303</strain>
    </source>
</reference>
<gene>
    <name evidence="3" type="ORF">GCM10023321_78940</name>
</gene>
<accession>A0ABP9RBM5</accession>
<dbReference type="EMBL" id="BAABJP010000062">
    <property type="protein sequence ID" value="GAA5174649.1"/>
    <property type="molecule type" value="Genomic_DNA"/>
</dbReference>
<name>A0ABP9RBM5_9PSEU</name>
<evidence type="ECO:0000256" key="1">
    <source>
        <dbReference type="SAM" id="MobiDB-lite"/>
    </source>
</evidence>
<protein>
    <recommendedName>
        <fullName evidence="2">PASTA domain-containing protein</fullName>
    </recommendedName>
</protein>
<evidence type="ECO:0000313" key="3">
    <source>
        <dbReference type="EMBL" id="GAA5174649.1"/>
    </source>
</evidence>
<proteinExistence type="predicted"/>
<evidence type="ECO:0000259" key="2">
    <source>
        <dbReference type="Pfam" id="PF03793"/>
    </source>
</evidence>
<comment type="caution">
    <text evidence="3">The sequence shown here is derived from an EMBL/GenBank/DDBJ whole genome shotgun (WGS) entry which is preliminary data.</text>
</comment>
<dbReference type="CDD" id="cd06577">
    <property type="entry name" value="PASTA_pknB"/>
    <property type="match status" value="1"/>
</dbReference>